<accession>A0A1I7ZVF6</accession>
<dbReference type="WBParaSite" id="L893_g30181.t1">
    <property type="protein sequence ID" value="L893_g30181.t1"/>
    <property type="gene ID" value="L893_g30181"/>
</dbReference>
<dbReference type="AlphaFoldDB" id="A0A1I7ZVF6"/>
<name>A0A1I7ZVF6_9BILA</name>
<sequence>MRGARLSLTPDIGWTRARMAQQTAAIWTDYARLTFETFAAARSPSPGNCVAYRSSLHNLLSREECGTLVKLLDEKRGIAQKPLIIRREDDSPGHKAQGPIIVSTLPALSQQSALLDRFRDSLLEHVCFGNTDTVFQLGDASLITFLPAGLFAQVVCSAPNYANCLEFMTRKQKHSSAVWNALFKLEVLNGGDGFAADDFLPGIAEKTAKTSRDAKFRKAGIDSDLMYGLKITPRSSVTLGDVSILTHAPEGEEDALLKFVFWMSETAKLKKKDKLSAVLQSWFPNTSLATECEAGKLSPKDFVNLFQAALPLFKDGESPFLQAFKTFTSSFEVEGEEEYFD</sequence>
<reference evidence="2" key="1">
    <citation type="submission" date="2016-11" db="UniProtKB">
        <authorList>
            <consortium name="WormBaseParasite"/>
        </authorList>
    </citation>
    <scope>IDENTIFICATION</scope>
</reference>
<evidence type="ECO:0000313" key="1">
    <source>
        <dbReference type="Proteomes" id="UP000095287"/>
    </source>
</evidence>
<dbReference type="Proteomes" id="UP000095287">
    <property type="component" value="Unplaced"/>
</dbReference>
<organism evidence="1 2">
    <name type="scientific">Steinernema glaseri</name>
    <dbReference type="NCBI Taxonomy" id="37863"/>
    <lineage>
        <taxon>Eukaryota</taxon>
        <taxon>Metazoa</taxon>
        <taxon>Ecdysozoa</taxon>
        <taxon>Nematoda</taxon>
        <taxon>Chromadorea</taxon>
        <taxon>Rhabditida</taxon>
        <taxon>Tylenchina</taxon>
        <taxon>Panagrolaimomorpha</taxon>
        <taxon>Strongyloidoidea</taxon>
        <taxon>Steinernematidae</taxon>
        <taxon>Steinernema</taxon>
    </lineage>
</organism>
<evidence type="ECO:0000313" key="2">
    <source>
        <dbReference type="WBParaSite" id="L893_g30181.t1"/>
    </source>
</evidence>
<protein>
    <submittedName>
        <fullName evidence="2">HECT domain-containing protein</fullName>
    </submittedName>
</protein>
<proteinExistence type="predicted"/>
<keyword evidence="1" id="KW-1185">Reference proteome</keyword>